<gene>
    <name evidence="1" type="ORF">MAM1_0003c00326</name>
</gene>
<sequence>MSWNTKTWSWVKKYFSVNPLSTDGMPVVGKFRTPAPASRPEQYTYPKSSASKIHDNYYFTRDTRRNFPRLAVYTQQDVALLLEGAPVKPSLSAEAATEQVVAETAETKPLVDILSSQKLYTKEKLAPAPRFGRQVTWKTSEDFIPPNDGSYFPMQVVTA</sequence>
<dbReference type="InterPro" id="IPR016813">
    <property type="entry name" value="NADH_Ub_cplx-1_21kDa"/>
</dbReference>
<dbReference type="CDD" id="cd22849">
    <property type="entry name" value="NuzM"/>
    <property type="match status" value="1"/>
</dbReference>
<dbReference type="STRING" id="91626.A0A0C9LPM1"/>
<dbReference type="EMBL" id="DF836292">
    <property type="protein sequence ID" value="GAN00900.1"/>
    <property type="molecule type" value="Genomic_DNA"/>
</dbReference>
<accession>A0A0C9LPM1</accession>
<dbReference type="AlphaFoldDB" id="A0A0C9LPM1"/>
<keyword evidence="2" id="KW-1185">Reference proteome</keyword>
<evidence type="ECO:0000313" key="2">
    <source>
        <dbReference type="Proteomes" id="UP000053815"/>
    </source>
</evidence>
<protein>
    <submittedName>
        <fullName evidence="1">NADH dehydrogenase</fullName>
    </submittedName>
</protein>
<name>A0A0C9LPM1_9FUNG</name>
<evidence type="ECO:0000313" key="1">
    <source>
        <dbReference type="EMBL" id="GAN00900.1"/>
    </source>
</evidence>
<dbReference type="PANTHER" id="PTHR37325">
    <property type="entry name" value="OXIDOREDUCTASE 21 KDA SUBUNIT, PUTATIVE (AFU_ORTHOLOGUE AFUA_4G05910)-RELATED"/>
    <property type="match status" value="1"/>
</dbReference>
<dbReference type="PANTHER" id="PTHR37325:SF1">
    <property type="entry name" value="OXIDOREDUCTASE 21 KDA SUBUNIT, PUTATIVE (AFU_ORTHOLOGUE AFUA_4G05910)-RELATED"/>
    <property type="match status" value="1"/>
</dbReference>
<dbReference type="OrthoDB" id="2093493at2759"/>
<dbReference type="Proteomes" id="UP000053815">
    <property type="component" value="Unassembled WGS sequence"/>
</dbReference>
<organism evidence="1">
    <name type="scientific">Mucor ambiguus</name>
    <dbReference type="NCBI Taxonomy" id="91626"/>
    <lineage>
        <taxon>Eukaryota</taxon>
        <taxon>Fungi</taxon>
        <taxon>Fungi incertae sedis</taxon>
        <taxon>Mucoromycota</taxon>
        <taxon>Mucoromycotina</taxon>
        <taxon>Mucoromycetes</taxon>
        <taxon>Mucorales</taxon>
        <taxon>Mucorineae</taxon>
        <taxon>Mucoraceae</taxon>
        <taxon>Mucor</taxon>
    </lineage>
</organism>
<proteinExistence type="predicted"/>
<reference evidence="1" key="1">
    <citation type="submission" date="2014-09" db="EMBL/GenBank/DDBJ databases">
        <title>Draft genome sequence of an oleaginous Mucoromycotina fungus Mucor ambiguus NBRC6742.</title>
        <authorList>
            <person name="Takeda I."/>
            <person name="Yamane N."/>
            <person name="Morita T."/>
            <person name="Tamano K."/>
            <person name="Machida M."/>
            <person name="Baker S."/>
            <person name="Koike H."/>
        </authorList>
    </citation>
    <scope>NUCLEOTIDE SEQUENCE</scope>
    <source>
        <strain evidence="1">NBRC 6742</strain>
    </source>
</reference>